<name>A0A6P1TQ24_9FIRM</name>
<accession>A0A6P1TQ24</accession>
<reference evidence="1 2" key="1">
    <citation type="submission" date="2020-01" db="EMBL/GenBank/DDBJ databases">
        <title>Genome analysis of Anaerocolumna sp. CBA3638.</title>
        <authorList>
            <person name="Kim J."/>
            <person name="Roh S.W."/>
        </authorList>
    </citation>
    <scope>NUCLEOTIDE SEQUENCE [LARGE SCALE GENOMIC DNA]</scope>
    <source>
        <strain evidence="1 2">CBA3638</strain>
    </source>
</reference>
<organism evidence="1 2">
    <name type="scientific">Anaerocolumna sedimenticola</name>
    <dbReference type="NCBI Taxonomy" id="2696063"/>
    <lineage>
        <taxon>Bacteria</taxon>
        <taxon>Bacillati</taxon>
        <taxon>Bacillota</taxon>
        <taxon>Clostridia</taxon>
        <taxon>Lachnospirales</taxon>
        <taxon>Lachnospiraceae</taxon>
        <taxon>Anaerocolumna</taxon>
    </lineage>
</organism>
<evidence type="ECO:0000313" key="2">
    <source>
        <dbReference type="Proteomes" id="UP000464314"/>
    </source>
</evidence>
<proteinExistence type="predicted"/>
<dbReference type="RefSeq" id="WP_161839396.1">
    <property type="nucleotide sequence ID" value="NZ_CP048000.1"/>
</dbReference>
<keyword evidence="2" id="KW-1185">Reference proteome</keyword>
<dbReference type="EMBL" id="CP048000">
    <property type="protein sequence ID" value="QHQ62573.1"/>
    <property type="molecule type" value="Genomic_DNA"/>
</dbReference>
<protein>
    <submittedName>
        <fullName evidence="1">Uncharacterized protein</fullName>
    </submittedName>
</protein>
<dbReference type="KEGG" id="anr:Ana3638_18770"/>
<gene>
    <name evidence="1" type="ORF">Ana3638_18770</name>
</gene>
<dbReference type="Proteomes" id="UP000464314">
    <property type="component" value="Chromosome"/>
</dbReference>
<sequence>MNKMVEEKLARVLPLMFKEVKIPKLAKETLRQRLFGGEELTDDNLTLVSAAGTWRNRSGKVKKVKITRRNELCLYKKKSWLSQRNKRQNSLG</sequence>
<evidence type="ECO:0000313" key="1">
    <source>
        <dbReference type="EMBL" id="QHQ62573.1"/>
    </source>
</evidence>
<dbReference type="AlphaFoldDB" id="A0A6P1TQ24"/>